<dbReference type="EMBL" id="DTEI01000055">
    <property type="protein sequence ID" value="HGU15574.1"/>
    <property type="molecule type" value="Genomic_DNA"/>
</dbReference>
<comment type="similarity">
    <text evidence="2">Belongs to the autoinducer-2 exporter (AI-2E) (TC 2.A.86) family.</text>
</comment>
<organism evidence="7">
    <name type="scientific">Thermodesulfobacterium geofontis</name>
    <dbReference type="NCBI Taxonomy" id="1295609"/>
    <lineage>
        <taxon>Bacteria</taxon>
        <taxon>Pseudomonadati</taxon>
        <taxon>Thermodesulfobacteriota</taxon>
        <taxon>Thermodesulfobacteria</taxon>
        <taxon>Thermodesulfobacteriales</taxon>
        <taxon>Thermodesulfobacteriaceae</taxon>
        <taxon>Thermodesulfobacterium</taxon>
    </lineage>
</organism>
<feature type="transmembrane region" description="Helical" evidence="6">
    <location>
        <begin position="7"/>
        <end position="23"/>
    </location>
</feature>
<feature type="transmembrane region" description="Helical" evidence="6">
    <location>
        <begin position="267"/>
        <end position="289"/>
    </location>
</feature>
<dbReference type="AlphaFoldDB" id="A0A7V4JPZ5"/>
<feature type="transmembrane region" description="Helical" evidence="6">
    <location>
        <begin position="309"/>
        <end position="341"/>
    </location>
</feature>
<feature type="transmembrane region" description="Helical" evidence="6">
    <location>
        <begin position="155"/>
        <end position="177"/>
    </location>
</feature>
<evidence type="ECO:0000256" key="5">
    <source>
        <dbReference type="ARBA" id="ARBA00023136"/>
    </source>
</evidence>
<feature type="transmembrane region" description="Helical" evidence="6">
    <location>
        <begin position="61"/>
        <end position="84"/>
    </location>
</feature>
<keyword evidence="3 6" id="KW-0812">Transmembrane</keyword>
<evidence type="ECO:0000256" key="4">
    <source>
        <dbReference type="ARBA" id="ARBA00022989"/>
    </source>
</evidence>
<dbReference type="Pfam" id="PF01594">
    <property type="entry name" value="AI-2E_transport"/>
    <property type="match status" value="1"/>
</dbReference>
<protein>
    <submittedName>
        <fullName evidence="7">AI-2E family transporter</fullName>
    </submittedName>
</protein>
<evidence type="ECO:0000256" key="2">
    <source>
        <dbReference type="ARBA" id="ARBA00009773"/>
    </source>
</evidence>
<evidence type="ECO:0000256" key="3">
    <source>
        <dbReference type="ARBA" id="ARBA00022692"/>
    </source>
</evidence>
<dbReference type="PANTHER" id="PTHR21716:SF4">
    <property type="entry name" value="TRANSMEMBRANE PROTEIN 245"/>
    <property type="match status" value="1"/>
</dbReference>
<sequence length="350" mass="40244">MFKYLDNWILLVLVSIVLGLFIYLLSPLFYIFCWAAILAFFIYPLYRFINLKLKNHKRISAIIVIMSLLIFIIVPFGFVLFSFYSQILSFLKGLEPLTQKDLTEFIESFKKYPHIYVLVSKIIDQIQPYIPQIQEKLAQFISNLFQSGLGFLKNFIKFLFSFGFQMAFTLITLYYLLVDGEKFINETIKLIPGEKEEKEKILQRISFILKGVLYGNILTALIQGFLAFFIYFILGIPQYLLWAFLTIIASFLPIFGTGLIWLPLTIYLLLVGSYIKAFILLLYSTLIIAQVDNILKPFLIGGRTGIHNLLVFFSVLGGLAKFGLLGLFLGPVILGLVLSIIEIYKIKIPH</sequence>
<reference evidence="7" key="1">
    <citation type="journal article" date="2020" name="mSystems">
        <title>Genome- and Community-Level Interaction Insights into Carbon Utilization and Element Cycling Functions of Hydrothermarchaeota in Hydrothermal Sediment.</title>
        <authorList>
            <person name="Zhou Z."/>
            <person name="Liu Y."/>
            <person name="Xu W."/>
            <person name="Pan J."/>
            <person name="Luo Z.H."/>
            <person name="Li M."/>
        </authorList>
    </citation>
    <scope>NUCLEOTIDE SEQUENCE [LARGE SCALE GENOMIC DNA]</scope>
    <source>
        <strain evidence="7">SpSt-711</strain>
    </source>
</reference>
<accession>A0A7V4JPZ5</accession>
<name>A0A7V4JPZ5_9BACT</name>
<dbReference type="InterPro" id="IPR002549">
    <property type="entry name" value="AI-2E-like"/>
</dbReference>
<keyword evidence="4 6" id="KW-1133">Transmembrane helix</keyword>
<comment type="caution">
    <text evidence="7">The sequence shown here is derived from an EMBL/GenBank/DDBJ whole genome shotgun (WGS) entry which is preliminary data.</text>
</comment>
<evidence type="ECO:0000256" key="1">
    <source>
        <dbReference type="ARBA" id="ARBA00004141"/>
    </source>
</evidence>
<proteinExistence type="inferred from homology"/>
<dbReference type="PANTHER" id="PTHR21716">
    <property type="entry name" value="TRANSMEMBRANE PROTEIN"/>
    <property type="match status" value="1"/>
</dbReference>
<evidence type="ECO:0000256" key="6">
    <source>
        <dbReference type="SAM" id="Phobius"/>
    </source>
</evidence>
<feature type="transmembrane region" description="Helical" evidence="6">
    <location>
        <begin position="239"/>
        <end position="262"/>
    </location>
</feature>
<dbReference type="GO" id="GO:0016020">
    <property type="term" value="C:membrane"/>
    <property type="evidence" value="ECO:0007669"/>
    <property type="project" value="UniProtKB-SubCell"/>
</dbReference>
<comment type="subcellular location">
    <subcellularLocation>
        <location evidence="1">Membrane</location>
        <topology evidence="1">Multi-pass membrane protein</topology>
    </subcellularLocation>
</comment>
<evidence type="ECO:0000313" key="7">
    <source>
        <dbReference type="EMBL" id="HGU15574.1"/>
    </source>
</evidence>
<gene>
    <name evidence="7" type="ORF">ENU91_02830</name>
</gene>
<keyword evidence="5 6" id="KW-0472">Membrane</keyword>
<feature type="transmembrane region" description="Helical" evidence="6">
    <location>
        <begin position="207"/>
        <end position="233"/>
    </location>
</feature>
<feature type="transmembrane region" description="Helical" evidence="6">
    <location>
        <begin position="29"/>
        <end position="49"/>
    </location>
</feature>